<comment type="subcellular location">
    <subcellularLocation>
        <location evidence="1">Cell membrane</location>
        <topology evidence="1">Peripheral membrane protein</topology>
        <orientation evidence="1">Cytoplasmic side</orientation>
    </subcellularLocation>
</comment>
<proteinExistence type="inferred from homology"/>
<feature type="compositionally biased region" description="Basic and acidic residues" evidence="9">
    <location>
        <begin position="478"/>
        <end position="490"/>
    </location>
</feature>
<feature type="region of interest" description="Disordered" evidence="9">
    <location>
        <begin position="220"/>
        <end position="293"/>
    </location>
</feature>
<dbReference type="Pfam" id="PF06136">
    <property type="entry name" value="SOK"/>
    <property type="match status" value="1"/>
</dbReference>
<feature type="compositionally biased region" description="Low complexity" evidence="9">
    <location>
        <begin position="150"/>
        <end position="163"/>
    </location>
</feature>
<sequence>MEARMKKYSREVSPERAKVWTEKSPKYHQKIKKVQIVYYLSKNRQLEHPHFMEVLISSPNGLYLRDVTERLNVLRGRGMASMYSWSSKRSYRNGFVWHDLSEDDLILPANGNEYVLKGSELFDESNSDHFSPIMNLASQNMKQIVVEPPSSRSMDDSSSSSSMNNGKGTNKHSQEDDELSPPAVRSVSSSGVSPDSRDAKNSSSWCLAEYKVYKSEGLADASTQTDETVSGCSQKPIETFSRGVSTDEDGSPEHETSENNIVSEASCAGKERESAEISRNSISPPFSNSASSLGAKTDTLESLIRADVRKMNSFRILEQEDVRMPTNPRLRASNMLMQLISCGSISVKDNSFGLVPTYKPKFGHSKFPSPFFSSSFMMGDLDRLSETPSLMGMRLEEKEYFSGSLVETKLQKKDAAEANDASLKRSSSYNGDRASNQMGVAENGDSKPGSSKYNPSSGKASSILGKQQPRSESMRSPVSEKKRDSSEDTTKNIPCPTKRITESSRKPDSFREDEEKVIKIDERLASGARVRIESKALVPSEEP</sequence>
<evidence type="ECO:0000313" key="12">
    <source>
        <dbReference type="Proteomes" id="UP000008694"/>
    </source>
</evidence>
<dbReference type="Gramene" id="scaffold_401203.1">
    <property type="protein sequence ID" value="scaffold_401203.1"/>
    <property type="gene ID" value="scaffold_401203.1"/>
</dbReference>
<dbReference type="STRING" id="81972.D7LIE7"/>
<feature type="compositionally biased region" description="Polar residues" evidence="9">
    <location>
        <begin position="221"/>
        <end position="233"/>
    </location>
</feature>
<dbReference type="InterPro" id="IPR010369">
    <property type="entry name" value="SOK"/>
</dbReference>
<evidence type="ECO:0000256" key="6">
    <source>
        <dbReference type="ARBA" id="ARBA00023306"/>
    </source>
</evidence>
<dbReference type="InterPro" id="IPR048351">
    <property type="entry name" value="SOK_DIX"/>
</dbReference>
<organism evidence="12">
    <name type="scientific">Arabidopsis lyrata subsp. lyrata</name>
    <name type="common">Lyre-leaved rock-cress</name>
    <dbReference type="NCBI Taxonomy" id="81972"/>
    <lineage>
        <taxon>Eukaryota</taxon>
        <taxon>Viridiplantae</taxon>
        <taxon>Streptophyta</taxon>
        <taxon>Embryophyta</taxon>
        <taxon>Tracheophyta</taxon>
        <taxon>Spermatophyta</taxon>
        <taxon>Magnoliopsida</taxon>
        <taxon>eudicotyledons</taxon>
        <taxon>Gunneridae</taxon>
        <taxon>Pentapetalae</taxon>
        <taxon>rosids</taxon>
        <taxon>malvids</taxon>
        <taxon>Brassicales</taxon>
        <taxon>Brassicaceae</taxon>
        <taxon>Camelineae</taxon>
        <taxon>Arabidopsis</taxon>
    </lineage>
</organism>
<feature type="compositionally biased region" description="Low complexity" evidence="9">
    <location>
        <begin position="280"/>
        <end position="292"/>
    </location>
</feature>
<dbReference type="Proteomes" id="UP000008694">
    <property type="component" value="Unassembled WGS sequence"/>
</dbReference>
<comment type="subunit">
    <text evidence="8">Homodimer. Forms long polymer filaments with other SOKs proteins polymers (e.g. SOK1, SOK2, SOK3 and SOK4) crucial for polar localization and biological activity. Binds to ANGUSTIFOLIA (AN).</text>
</comment>
<protein>
    <recommendedName>
        <fullName evidence="10">SOSEKI DIX-like domain-containing protein</fullName>
    </recommendedName>
</protein>
<dbReference type="PANTHER" id="PTHR31083:SF6">
    <property type="entry name" value="PROTEIN SOSEKI 3"/>
    <property type="match status" value="1"/>
</dbReference>
<dbReference type="InterPro" id="IPR021182">
    <property type="entry name" value="SOK_magnoliopsida"/>
</dbReference>
<evidence type="ECO:0000256" key="4">
    <source>
        <dbReference type="ARBA" id="ARBA00022618"/>
    </source>
</evidence>
<accession>D7LIE7</accession>
<reference evidence="12" key="1">
    <citation type="journal article" date="2011" name="Nat. Genet.">
        <title>The Arabidopsis lyrata genome sequence and the basis of rapid genome size change.</title>
        <authorList>
            <person name="Hu T.T."/>
            <person name="Pattyn P."/>
            <person name="Bakker E.G."/>
            <person name="Cao J."/>
            <person name="Cheng J.-F."/>
            <person name="Clark R.M."/>
            <person name="Fahlgren N."/>
            <person name="Fawcett J.A."/>
            <person name="Grimwood J."/>
            <person name="Gundlach H."/>
            <person name="Haberer G."/>
            <person name="Hollister J.D."/>
            <person name="Ossowski S."/>
            <person name="Ottilar R.P."/>
            <person name="Salamov A.A."/>
            <person name="Schneeberger K."/>
            <person name="Spannagl M."/>
            <person name="Wang X."/>
            <person name="Yang L."/>
            <person name="Nasrallah M.E."/>
            <person name="Bergelson J."/>
            <person name="Carrington J.C."/>
            <person name="Gaut B.S."/>
            <person name="Schmutz J."/>
            <person name="Mayer K.F.X."/>
            <person name="Van de Peer Y."/>
            <person name="Grigoriev I.V."/>
            <person name="Nordborg M."/>
            <person name="Weigel D."/>
            <person name="Guo Y.-L."/>
        </authorList>
    </citation>
    <scope>NUCLEOTIDE SEQUENCE [LARGE SCALE GENOMIC DNA]</scope>
    <source>
        <strain evidence="12">cv. MN47</strain>
    </source>
</reference>
<dbReference type="GO" id="GO:0051302">
    <property type="term" value="P:regulation of cell division"/>
    <property type="evidence" value="ECO:0007669"/>
    <property type="project" value="EnsemblPlants"/>
</dbReference>
<evidence type="ECO:0000259" key="10">
    <source>
        <dbReference type="Pfam" id="PF06136"/>
    </source>
</evidence>
<keyword evidence="6" id="KW-0131">Cell cycle</keyword>
<dbReference type="KEGG" id="aly:9317014"/>
<keyword evidence="4" id="KW-0132">Cell division</keyword>
<evidence type="ECO:0000256" key="7">
    <source>
        <dbReference type="ARBA" id="ARBA00024211"/>
    </source>
</evidence>
<dbReference type="GO" id="GO:0009925">
    <property type="term" value="C:basal plasma membrane"/>
    <property type="evidence" value="ECO:0007669"/>
    <property type="project" value="EnsemblPlants"/>
</dbReference>
<dbReference type="EMBL" id="GL348716">
    <property type="protein sequence ID" value="EFH57206.1"/>
    <property type="molecule type" value="Genomic_DNA"/>
</dbReference>
<keyword evidence="3" id="KW-1003">Cell membrane</keyword>
<feature type="compositionally biased region" description="Polar residues" evidence="9">
    <location>
        <begin position="424"/>
        <end position="438"/>
    </location>
</feature>
<dbReference type="GO" id="GO:0051258">
    <property type="term" value="P:protein polymerization"/>
    <property type="evidence" value="ECO:0007669"/>
    <property type="project" value="EnsemblPlants"/>
</dbReference>
<evidence type="ECO:0000256" key="3">
    <source>
        <dbReference type="ARBA" id="ARBA00022475"/>
    </source>
</evidence>
<keyword evidence="2" id="KW-0217">Developmental protein</keyword>
<name>D7LIE7_ARALL</name>
<keyword evidence="5" id="KW-0472">Membrane</keyword>
<dbReference type="PIRSF" id="PIRSF031043">
    <property type="entry name" value="UCP031043"/>
    <property type="match status" value="1"/>
</dbReference>
<dbReference type="GO" id="GO:2000067">
    <property type="term" value="P:regulation of root morphogenesis"/>
    <property type="evidence" value="ECO:0007669"/>
    <property type="project" value="EnsemblPlants"/>
</dbReference>
<evidence type="ECO:0000256" key="1">
    <source>
        <dbReference type="ARBA" id="ARBA00004413"/>
    </source>
</evidence>
<evidence type="ECO:0000313" key="11">
    <source>
        <dbReference type="EMBL" id="EFH57206.1"/>
    </source>
</evidence>
<feature type="compositionally biased region" description="Polar residues" evidence="9">
    <location>
        <begin position="448"/>
        <end position="476"/>
    </location>
</feature>
<dbReference type="AlphaFoldDB" id="D7LIE7"/>
<dbReference type="PANTHER" id="PTHR31083">
    <property type="entry name" value="UPSTREAM OF FLC PROTEIN (DUF966)"/>
    <property type="match status" value="1"/>
</dbReference>
<comment type="similarity">
    <text evidence="7">Belongs to the SOSEKI family.</text>
</comment>
<feature type="compositionally biased region" description="Basic and acidic residues" evidence="9">
    <location>
        <begin position="499"/>
        <end position="513"/>
    </location>
</feature>
<feature type="compositionally biased region" description="Low complexity" evidence="9">
    <location>
        <begin position="180"/>
        <end position="194"/>
    </location>
</feature>
<dbReference type="eggNOG" id="ENOG502QTBW">
    <property type="taxonomic scope" value="Eukaryota"/>
</dbReference>
<keyword evidence="12" id="KW-1185">Reference proteome</keyword>
<dbReference type="HOGENOM" id="CLU_025038_1_0_1"/>
<evidence type="ECO:0000256" key="8">
    <source>
        <dbReference type="ARBA" id="ARBA00046534"/>
    </source>
</evidence>
<feature type="region of interest" description="Disordered" evidence="9">
    <location>
        <begin position="414"/>
        <end position="513"/>
    </location>
</feature>
<evidence type="ECO:0000256" key="2">
    <source>
        <dbReference type="ARBA" id="ARBA00022473"/>
    </source>
</evidence>
<evidence type="ECO:0000256" key="9">
    <source>
        <dbReference type="SAM" id="MobiDB-lite"/>
    </source>
</evidence>
<gene>
    <name evidence="11" type="ORF">ARALYDRAFT_901702</name>
</gene>
<evidence type="ECO:0000256" key="5">
    <source>
        <dbReference type="ARBA" id="ARBA00023136"/>
    </source>
</evidence>
<feature type="domain" description="SOSEKI DIX-like" evidence="10">
    <location>
        <begin position="34"/>
        <end position="122"/>
    </location>
</feature>
<dbReference type="GO" id="GO:0051301">
    <property type="term" value="P:cell division"/>
    <property type="evidence" value="ECO:0007669"/>
    <property type="project" value="UniProtKB-KW"/>
</dbReference>
<dbReference type="OrthoDB" id="1280899at2759"/>
<feature type="region of interest" description="Disordered" evidence="9">
    <location>
        <begin position="147"/>
        <end position="201"/>
    </location>
</feature>
<dbReference type="GO" id="GO:0090708">
    <property type="term" value="P:specification of plant organ axis polarity"/>
    <property type="evidence" value="ECO:0007669"/>
    <property type="project" value="EnsemblPlants"/>
</dbReference>